<dbReference type="AlphaFoldDB" id="A0AAD5MPI8"/>
<reference evidence="1" key="1">
    <citation type="submission" date="2021-06" db="EMBL/GenBank/DDBJ databases">
        <title>Parelaphostrongylus tenuis whole genome reference sequence.</title>
        <authorList>
            <person name="Garwood T.J."/>
            <person name="Larsen P.A."/>
            <person name="Fountain-Jones N.M."/>
            <person name="Garbe J.R."/>
            <person name="Macchietto M.G."/>
            <person name="Kania S.A."/>
            <person name="Gerhold R.W."/>
            <person name="Richards J.E."/>
            <person name="Wolf T.M."/>
        </authorList>
    </citation>
    <scope>NUCLEOTIDE SEQUENCE</scope>
    <source>
        <strain evidence="1">MNPRO001-30</strain>
        <tissue evidence="1">Meninges</tissue>
    </source>
</reference>
<proteinExistence type="predicted"/>
<gene>
    <name evidence="1" type="ORF">KIN20_018246</name>
</gene>
<accession>A0AAD5MPI8</accession>
<sequence length="277" mass="31125">MRTSLGELRKSLDGKPYLISSFRYKNLVIFSDGSLQFVYGFVNNNGVAEYTRSIKVCLSPRIPTDVNITFMSAIHDGSLVVLSGQNSLFIVRVSADLWASRADSRIPLSQYYCGIEEVHRTIFESPRAPKVLRVRWLHSKSNYFCAQLLAVLFDDNRIRIYQADNVCDVPSMVIDYNSFMCAAGRPREAYGSNSYGFHKCITSFDCIILRDESPTIIAIDSEGEMYSTTVNTSSNTAFTLDAPANPPSCLPCDPTDIRIVDHPMNDVRFFFAILSSR</sequence>
<evidence type="ECO:0000313" key="2">
    <source>
        <dbReference type="Proteomes" id="UP001196413"/>
    </source>
</evidence>
<protein>
    <submittedName>
        <fullName evidence="1">Uncharacterized protein</fullName>
    </submittedName>
</protein>
<name>A0AAD5MPI8_PARTN</name>
<dbReference type="EMBL" id="JAHQIW010003636">
    <property type="protein sequence ID" value="KAJ1359493.1"/>
    <property type="molecule type" value="Genomic_DNA"/>
</dbReference>
<keyword evidence="2" id="KW-1185">Reference proteome</keyword>
<dbReference type="Proteomes" id="UP001196413">
    <property type="component" value="Unassembled WGS sequence"/>
</dbReference>
<comment type="caution">
    <text evidence="1">The sequence shown here is derived from an EMBL/GenBank/DDBJ whole genome shotgun (WGS) entry which is preliminary data.</text>
</comment>
<organism evidence="1 2">
    <name type="scientific">Parelaphostrongylus tenuis</name>
    <name type="common">Meningeal worm</name>
    <dbReference type="NCBI Taxonomy" id="148309"/>
    <lineage>
        <taxon>Eukaryota</taxon>
        <taxon>Metazoa</taxon>
        <taxon>Ecdysozoa</taxon>
        <taxon>Nematoda</taxon>
        <taxon>Chromadorea</taxon>
        <taxon>Rhabditida</taxon>
        <taxon>Rhabditina</taxon>
        <taxon>Rhabditomorpha</taxon>
        <taxon>Strongyloidea</taxon>
        <taxon>Metastrongylidae</taxon>
        <taxon>Parelaphostrongylus</taxon>
    </lineage>
</organism>
<evidence type="ECO:0000313" key="1">
    <source>
        <dbReference type="EMBL" id="KAJ1359493.1"/>
    </source>
</evidence>